<accession>A0ACD5FR87</accession>
<name>A0ACD5FR87_STAHY</name>
<reference evidence="1" key="1">
    <citation type="submission" date="2024-09" db="EMBL/GenBank/DDBJ databases">
        <authorList>
            <person name="Gagne-Thivierge C."/>
        </authorList>
    </citation>
    <scope>NUCLEOTIDE SEQUENCE</scope>
    <source>
        <strain evidence="1">SC310</strain>
    </source>
</reference>
<evidence type="ECO:0000313" key="1">
    <source>
        <dbReference type="EMBL" id="XKR70475.1"/>
    </source>
</evidence>
<sequence length="462" mass="51871">MLNYQMLFDASETYFKSQATKPLAFRKQKLKELKKNIKLHEKALYQALKEDLGKHSVEAFATEIGYILNSINHYRKDLKKWARKRAVETPFFLFPAKSFLMKEPLGTVLIIGPFNYPFQLVMEPLIGAIAAGNTAVVKPSELTPNVSKVIQSIIEATFEETHVSVIQGGKDTIQSLLALPFDHIFFTGSTKVGQIVYEAASKHLTPVTLELGGKSPTIIDKTANLKVASERICFGKFLNLGQTCVAPDYVLIDESIKDDFIDAMRTTLKEFYGTNPQKSHDLGRIVNDQHFHRLSTLLETHKDQIVIGGAKDQSSRFIEPTILDNIHPSDDIMQEEIFGPLLPIVTYQSFDTALSWLQSRPKPLALYVFTEDENFSTLVLDTLSFGSGAVNDTLLQLANPKLPFGGVGASGIGRYHGKYTFDTFTHEKPYIFKTTKLETGILFPPYKGKFNMIKQLFTKNKS</sequence>
<evidence type="ECO:0000313" key="2">
    <source>
        <dbReference type="Proteomes" id="UP001234913"/>
    </source>
</evidence>
<dbReference type="EMBL" id="CP171742">
    <property type="protein sequence ID" value="XKR70475.1"/>
    <property type="molecule type" value="Genomic_DNA"/>
</dbReference>
<organism evidence="1 2">
    <name type="scientific">Staphylococcus hyicus</name>
    <dbReference type="NCBI Taxonomy" id="1284"/>
    <lineage>
        <taxon>Bacteria</taxon>
        <taxon>Bacillati</taxon>
        <taxon>Bacillota</taxon>
        <taxon>Bacilli</taxon>
        <taxon>Bacillales</taxon>
        <taxon>Staphylococcaceae</taxon>
        <taxon>Staphylococcus</taxon>
    </lineage>
</organism>
<proteinExistence type="predicted"/>
<protein>
    <submittedName>
        <fullName evidence="1">Aldehyde dehydrogenase</fullName>
    </submittedName>
</protein>
<dbReference type="Proteomes" id="UP001234913">
    <property type="component" value="Chromosome"/>
</dbReference>
<keyword evidence="2" id="KW-1185">Reference proteome</keyword>
<gene>
    <name evidence="1" type="ORF">QUC96_002820</name>
</gene>